<dbReference type="Proteomes" id="UP001557484">
    <property type="component" value="Unassembled WGS sequence"/>
</dbReference>
<dbReference type="EMBL" id="JBFRYB010000001">
    <property type="protein sequence ID" value="MEX1666613.1"/>
    <property type="molecule type" value="Genomic_DNA"/>
</dbReference>
<proteinExistence type="predicted"/>
<accession>A0ABV3U057</accession>
<dbReference type="InterPro" id="IPR036249">
    <property type="entry name" value="Thioredoxin-like_sf"/>
</dbReference>
<comment type="caution">
    <text evidence="3">The sequence shown here is derived from an EMBL/GenBank/DDBJ whole genome shotgun (WGS) entry which is preliminary data.</text>
</comment>
<dbReference type="PROSITE" id="PS50404">
    <property type="entry name" value="GST_NTER"/>
    <property type="match status" value="1"/>
</dbReference>
<dbReference type="InterPro" id="IPR004046">
    <property type="entry name" value="GST_C"/>
</dbReference>
<dbReference type="RefSeq" id="WP_368376687.1">
    <property type="nucleotide sequence ID" value="NZ_JBFRYB010000001.1"/>
</dbReference>
<evidence type="ECO:0000259" key="1">
    <source>
        <dbReference type="PROSITE" id="PS50404"/>
    </source>
</evidence>
<dbReference type="PROSITE" id="PS50405">
    <property type="entry name" value="GST_CTER"/>
    <property type="match status" value="1"/>
</dbReference>
<keyword evidence="4" id="KW-1185">Reference proteome</keyword>
<reference evidence="3 4" key="1">
    <citation type="journal article" date="2011" name="Int. J. Syst. Evol. Microbiol.">
        <title>Zhongshania antarctica gen. nov., sp. nov. and Zhongshania guokunii sp. nov., gammaproteobacteria respectively isolated from coastal attached (fast) ice and surface seawater of the Antarctic.</title>
        <authorList>
            <person name="Li H.J."/>
            <person name="Zhang X.Y."/>
            <person name="Chen C.X."/>
            <person name="Zhang Y.J."/>
            <person name="Gao Z.M."/>
            <person name="Yu Y."/>
            <person name="Chen X.L."/>
            <person name="Chen B."/>
            <person name="Zhang Y.Z."/>
        </authorList>
    </citation>
    <scope>NUCLEOTIDE SEQUENCE [LARGE SCALE GENOMIC DNA]</scope>
    <source>
        <strain evidence="3 4">R06B22</strain>
    </source>
</reference>
<name>A0ABV3U057_9GAMM</name>
<evidence type="ECO:0000259" key="2">
    <source>
        <dbReference type="PROSITE" id="PS50405"/>
    </source>
</evidence>
<feature type="domain" description="GST C-terminal" evidence="2">
    <location>
        <begin position="87"/>
        <end position="253"/>
    </location>
</feature>
<sequence length="367" mass="42361">MNYDYTLYSWQLSMYSGKVRAYMNYKGLNYFDKKINGFDLLVKIPRKTGVRVMPVVETREGLWLQDSTMIIEALEKRHQDNSISVNTPKQYIASLLLEAWAGEYWLPTAMHYRWSYPENKSLFVKEAGEAFLPGFPQFIQNVPGQVIARGLDAARPVVGFIPEQHKMIEEWTENMLDLLEQHFSTHDYLLGGQPTIADYGLVASFYGHLNRDPAPKRILLEPRPKLQAWVKRAHGGESVGQGLYPNDEIPPTLVPVLDRVYAEFIPMLKAFAQDLNQFVIRANKQPGDIIPRFLKEVSFPMGEQTFKRATWTYTLWMAQRMQQLCLKLPGKQQEEVNIWFAEQCGYRLDQLPLGPKLERAGLKTRLA</sequence>
<dbReference type="SUPFAM" id="SSF52833">
    <property type="entry name" value="Thioredoxin-like"/>
    <property type="match status" value="1"/>
</dbReference>
<evidence type="ECO:0000313" key="3">
    <source>
        <dbReference type="EMBL" id="MEX1666613.1"/>
    </source>
</evidence>
<gene>
    <name evidence="3" type="ORF">AB4875_14050</name>
</gene>
<dbReference type="Gene3D" id="3.40.30.10">
    <property type="entry name" value="Glutaredoxin"/>
    <property type="match status" value="1"/>
</dbReference>
<dbReference type="InterPro" id="IPR036282">
    <property type="entry name" value="Glutathione-S-Trfase_C_sf"/>
</dbReference>
<organism evidence="3 4">
    <name type="scientific">Zhongshania arctica</name>
    <dbReference type="NCBI Taxonomy" id="3238302"/>
    <lineage>
        <taxon>Bacteria</taxon>
        <taxon>Pseudomonadati</taxon>
        <taxon>Pseudomonadota</taxon>
        <taxon>Gammaproteobacteria</taxon>
        <taxon>Cellvibrionales</taxon>
        <taxon>Spongiibacteraceae</taxon>
        <taxon>Zhongshania</taxon>
    </lineage>
</organism>
<evidence type="ECO:0000313" key="4">
    <source>
        <dbReference type="Proteomes" id="UP001557484"/>
    </source>
</evidence>
<dbReference type="Gene3D" id="1.20.1050.10">
    <property type="match status" value="2"/>
</dbReference>
<dbReference type="Pfam" id="PF00043">
    <property type="entry name" value="GST_C"/>
    <property type="match status" value="1"/>
</dbReference>
<feature type="domain" description="GST N-terminal" evidence="1">
    <location>
        <begin position="3"/>
        <end position="82"/>
    </location>
</feature>
<dbReference type="InterPro" id="IPR004045">
    <property type="entry name" value="Glutathione_S-Trfase_N"/>
</dbReference>
<dbReference type="InterPro" id="IPR010987">
    <property type="entry name" value="Glutathione-S-Trfase_C-like"/>
</dbReference>
<dbReference type="SUPFAM" id="SSF47616">
    <property type="entry name" value="GST C-terminal domain-like"/>
    <property type="match status" value="1"/>
</dbReference>
<protein>
    <submittedName>
        <fullName evidence="3">Glutathione S-transferase family protein</fullName>
    </submittedName>
</protein>
<dbReference type="CDD" id="cd00570">
    <property type="entry name" value="GST_N_family"/>
    <property type="match status" value="1"/>
</dbReference>
<dbReference type="Pfam" id="PF13417">
    <property type="entry name" value="GST_N_3"/>
    <property type="match status" value="1"/>
</dbReference>